<keyword evidence="2" id="KW-1185">Reference proteome</keyword>
<proteinExistence type="predicted"/>
<accession>A0ABR3ERH3</accession>
<dbReference type="Proteomes" id="UP001465976">
    <property type="component" value="Unassembled WGS sequence"/>
</dbReference>
<evidence type="ECO:0000313" key="1">
    <source>
        <dbReference type="EMBL" id="KAL0565447.1"/>
    </source>
</evidence>
<gene>
    <name evidence="1" type="ORF">V5O48_016575</name>
</gene>
<name>A0ABR3ERH3_9AGAR</name>
<organism evidence="1 2">
    <name type="scientific">Marasmius crinis-equi</name>
    <dbReference type="NCBI Taxonomy" id="585013"/>
    <lineage>
        <taxon>Eukaryota</taxon>
        <taxon>Fungi</taxon>
        <taxon>Dikarya</taxon>
        <taxon>Basidiomycota</taxon>
        <taxon>Agaricomycotina</taxon>
        <taxon>Agaricomycetes</taxon>
        <taxon>Agaricomycetidae</taxon>
        <taxon>Agaricales</taxon>
        <taxon>Marasmiineae</taxon>
        <taxon>Marasmiaceae</taxon>
        <taxon>Marasmius</taxon>
    </lineage>
</organism>
<sequence>MQWLWNPEVNSWIGDSLNPIEVASDGEEAEEGAAPLSEPEVIEVLDSKEPVNVTHLQATVEEVEDKDSFIPCRTLDPDVEYILEEDGYDDLPEETFYSSSDPDDDPAESHPCRLVKKILKKDVVDGCIKKLNNILHPQRSKGRGFKKLPEMNGVLKLRLELMLWFLRLYAGQNYTNWTLAADLIATSAGKGPWLSRMLRVWTIDFAEDEENLPEARYGWANVSILEDKDIVQELHLHLQGIGKYVAAKHIVQFLDLLEVRAWFQLKKGIKECQAQRWMKRMW</sequence>
<protein>
    <submittedName>
        <fullName evidence="1">Uncharacterized protein</fullName>
    </submittedName>
</protein>
<evidence type="ECO:0000313" key="2">
    <source>
        <dbReference type="Proteomes" id="UP001465976"/>
    </source>
</evidence>
<reference evidence="1 2" key="1">
    <citation type="submission" date="2024-02" db="EMBL/GenBank/DDBJ databases">
        <title>A draft genome for the cacao thread blight pathogen Marasmius crinis-equi.</title>
        <authorList>
            <person name="Cohen S.P."/>
            <person name="Baruah I.K."/>
            <person name="Amoako-Attah I."/>
            <person name="Bukari Y."/>
            <person name="Meinhardt L.W."/>
            <person name="Bailey B.A."/>
        </authorList>
    </citation>
    <scope>NUCLEOTIDE SEQUENCE [LARGE SCALE GENOMIC DNA]</scope>
    <source>
        <strain evidence="1 2">GH-76</strain>
    </source>
</reference>
<dbReference type="EMBL" id="JBAHYK010002259">
    <property type="protein sequence ID" value="KAL0565447.1"/>
    <property type="molecule type" value="Genomic_DNA"/>
</dbReference>
<comment type="caution">
    <text evidence="1">The sequence shown here is derived from an EMBL/GenBank/DDBJ whole genome shotgun (WGS) entry which is preliminary data.</text>
</comment>